<feature type="binding site" evidence="13">
    <location>
        <position position="214"/>
    </location>
    <ligand>
        <name>Zn(2+)</name>
        <dbReference type="ChEBI" id="CHEBI:29105"/>
        <note>catalytic</note>
    </ligand>
</feature>
<evidence type="ECO:0000256" key="8">
    <source>
        <dbReference type="ARBA" id="ARBA00023049"/>
    </source>
</evidence>
<proteinExistence type="predicted"/>
<comment type="cofactor">
    <cofactor evidence="13 14">
        <name>Zn(2+)</name>
        <dbReference type="ChEBI" id="CHEBI:29105"/>
    </cofactor>
    <text evidence="13 14">Binds 1 zinc ion per subunit.</text>
</comment>
<keyword evidence="2 11" id="KW-0964">Secreted</keyword>
<dbReference type="PANTHER" id="PTHR10127">
    <property type="entry name" value="DISCOIDIN, CUB, EGF, LAMININ , AND ZINC METALLOPROTEASE DOMAIN CONTAINING"/>
    <property type="match status" value="1"/>
</dbReference>
<dbReference type="GO" id="GO:0008270">
    <property type="term" value="F:zinc ion binding"/>
    <property type="evidence" value="ECO:0007669"/>
    <property type="project" value="UniProtKB-UniRule"/>
</dbReference>
<evidence type="ECO:0000313" key="19">
    <source>
        <dbReference type="WBParaSite" id="HPBE_0001923601-mRNA-1"/>
    </source>
</evidence>
<dbReference type="InterPro" id="IPR000859">
    <property type="entry name" value="CUB_dom"/>
</dbReference>
<dbReference type="InterPro" id="IPR006026">
    <property type="entry name" value="Peptidase_Metallo"/>
</dbReference>
<evidence type="ECO:0000313" key="18">
    <source>
        <dbReference type="Proteomes" id="UP000050761"/>
    </source>
</evidence>
<keyword evidence="5 13" id="KW-0479">Metal-binding</keyword>
<dbReference type="OrthoDB" id="6061307at2759"/>
<dbReference type="WBParaSite" id="HPBE_0001923601-mRNA-1">
    <property type="protein sequence ID" value="HPBE_0001923601-mRNA-1"/>
    <property type="gene ID" value="HPBE_0001923601"/>
</dbReference>
<protein>
    <recommendedName>
        <fullName evidence="11">Zinc metalloproteinase</fullName>
    </recommendedName>
</protein>
<evidence type="ECO:0000259" key="16">
    <source>
        <dbReference type="PROSITE" id="PS51864"/>
    </source>
</evidence>
<organism evidence="18 19">
    <name type="scientific">Heligmosomoides polygyrus</name>
    <name type="common">Parasitic roundworm</name>
    <dbReference type="NCBI Taxonomy" id="6339"/>
    <lineage>
        <taxon>Eukaryota</taxon>
        <taxon>Metazoa</taxon>
        <taxon>Ecdysozoa</taxon>
        <taxon>Nematoda</taxon>
        <taxon>Chromadorea</taxon>
        <taxon>Rhabditida</taxon>
        <taxon>Rhabditina</taxon>
        <taxon>Rhabditomorpha</taxon>
        <taxon>Strongyloidea</taxon>
        <taxon>Heligmosomidae</taxon>
        <taxon>Heligmosomoides</taxon>
    </lineage>
</organism>
<evidence type="ECO:0000313" key="17">
    <source>
        <dbReference type="EMBL" id="VDP14469.1"/>
    </source>
</evidence>
<keyword evidence="10" id="KW-0325">Glycoprotein</keyword>
<keyword evidence="8 13" id="KW-0482">Metalloprotease</keyword>
<feature type="signal peptide" evidence="11 14">
    <location>
        <begin position="1"/>
        <end position="22"/>
    </location>
</feature>
<evidence type="ECO:0000256" key="3">
    <source>
        <dbReference type="ARBA" id="ARBA00022536"/>
    </source>
</evidence>
<feature type="domain" description="CUB" evidence="15">
    <location>
        <begin position="360"/>
        <end position="478"/>
    </location>
</feature>
<dbReference type="GO" id="GO:0004222">
    <property type="term" value="F:metalloendopeptidase activity"/>
    <property type="evidence" value="ECO:0007669"/>
    <property type="project" value="UniProtKB-UniRule"/>
</dbReference>
<dbReference type="GO" id="GO:0005576">
    <property type="term" value="C:extracellular region"/>
    <property type="evidence" value="ECO:0007669"/>
    <property type="project" value="UniProtKB-SubCell"/>
</dbReference>
<evidence type="ECO:0000256" key="7">
    <source>
        <dbReference type="ARBA" id="ARBA00022833"/>
    </source>
</evidence>
<reference evidence="17 18" key="1">
    <citation type="submission" date="2018-11" db="EMBL/GenBank/DDBJ databases">
        <authorList>
            <consortium name="Pathogen Informatics"/>
        </authorList>
    </citation>
    <scope>NUCLEOTIDE SEQUENCE [LARGE SCALE GENOMIC DNA]</scope>
</reference>
<evidence type="ECO:0000256" key="9">
    <source>
        <dbReference type="ARBA" id="ARBA00023157"/>
    </source>
</evidence>
<dbReference type="PIRSF" id="PIRSF036365">
    <property type="entry name" value="Astacin_nematoda"/>
    <property type="match status" value="1"/>
</dbReference>
<evidence type="ECO:0000256" key="11">
    <source>
        <dbReference type="PIRNR" id="PIRNR036365"/>
    </source>
</evidence>
<dbReference type="SUPFAM" id="SSF49854">
    <property type="entry name" value="Spermadhesin, CUB domain"/>
    <property type="match status" value="1"/>
</dbReference>
<keyword evidence="18" id="KW-1185">Reference proteome</keyword>
<dbReference type="GO" id="GO:0006508">
    <property type="term" value="P:proteolysis"/>
    <property type="evidence" value="ECO:0007669"/>
    <property type="project" value="UniProtKB-KW"/>
</dbReference>
<dbReference type="PROSITE" id="PS01180">
    <property type="entry name" value="CUB"/>
    <property type="match status" value="1"/>
</dbReference>
<keyword evidence="11 14" id="KW-0732">Signal</keyword>
<dbReference type="InterPro" id="IPR001506">
    <property type="entry name" value="Peptidase_M12A"/>
</dbReference>
<dbReference type="SUPFAM" id="SSF55486">
    <property type="entry name" value="Metalloproteases ('zincins'), catalytic domain"/>
    <property type="match status" value="1"/>
</dbReference>
<feature type="binding site" evidence="13">
    <location>
        <position position="218"/>
    </location>
    <ligand>
        <name>Zn(2+)</name>
        <dbReference type="ChEBI" id="CHEBI:29105"/>
        <note>catalytic</note>
    </ligand>
</feature>
<accession>A0A183GAZ8</accession>
<dbReference type="InterPro" id="IPR024079">
    <property type="entry name" value="MetalloPept_cat_dom_sf"/>
</dbReference>
<comment type="caution">
    <text evidence="12">Lacks conserved residue(s) required for the propagation of feature annotation.</text>
</comment>
<sequence>MLGKPIVLWLQLFKKVIVLAHALTLDFGGLLHKIDTIAFVLNNVLGIHERIAALNGKIRAKLALSKKQLKELSKRLKDINCVYGVQLVNRKKVDHVQPMGDSIEEINMKSEVGEYLFQSDIVLTRAQAEEIVEDINNDGTNRTKRQAFRDWRYPKTTWGYGVAYVFDENASKPLMKLKDASTLLHFSIFDLFVCKIKLRDQPREDLIKVGVAAHELGHALGFLHTHARHDRDQYITVNIRNVKPDLVSLLDLETSATNENYGVTYDPGSVMHYGSTSVSFNHQPAIVPKDVKYIETLGSPFISFYDLLMLNIHYNCTAVCDPSHSAQCKMGGFPHPRDCKKCVCPGGYDGQFCDERPAGCGEELQAASDYQYFTTTVGDKKSRTPREDYDKCHFWIKAPAGKKIEVKLTQFSPPGIAVDGCIYSGIEIKTQKDQGLTGYRLCSMDDIKYVFISESNLVPFIVYDRLYGTDVTVQYRFF</sequence>
<dbReference type="PRINTS" id="PR00480">
    <property type="entry name" value="ASTACIN"/>
</dbReference>
<evidence type="ECO:0000256" key="12">
    <source>
        <dbReference type="PROSITE-ProRule" id="PRU00059"/>
    </source>
</evidence>
<dbReference type="PROSITE" id="PS51864">
    <property type="entry name" value="ASTACIN"/>
    <property type="match status" value="1"/>
</dbReference>
<evidence type="ECO:0000256" key="14">
    <source>
        <dbReference type="RuleBase" id="RU361183"/>
    </source>
</evidence>
<keyword evidence="9" id="KW-1015">Disulfide bond</keyword>
<keyword evidence="7 13" id="KW-0862">Zinc</keyword>
<evidence type="ECO:0000256" key="1">
    <source>
        <dbReference type="ARBA" id="ARBA00004613"/>
    </source>
</evidence>
<dbReference type="AlphaFoldDB" id="A0A183GAZ8"/>
<dbReference type="Pfam" id="PF01400">
    <property type="entry name" value="Astacin"/>
    <property type="match status" value="1"/>
</dbReference>
<evidence type="ECO:0000256" key="4">
    <source>
        <dbReference type="ARBA" id="ARBA00022670"/>
    </source>
</evidence>
<keyword evidence="3" id="KW-0245">EGF-like domain</keyword>
<reference evidence="19" key="2">
    <citation type="submission" date="2019-09" db="UniProtKB">
        <authorList>
            <consortium name="WormBaseParasite"/>
        </authorList>
    </citation>
    <scope>IDENTIFICATION</scope>
</reference>
<evidence type="ECO:0000259" key="15">
    <source>
        <dbReference type="PROSITE" id="PS01180"/>
    </source>
</evidence>
<gene>
    <name evidence="17" type="ORF">HPBE_LOCUS19235</name>
</gene>
<comment type="subcellular location">
    <subcellularLocation>
        <location evidence="1 11">Secreted</location>
    </subcellularLocation>
</comment>
<dbReference type="EMBL" id="UZAH01031223">
    <property type="protein sequence ID" value="VDP14469.1"/>
    <property type="molecule type" value="Genomic_DNA"/>
</dbReference>
<evidence type="ECO:0000256" key="6">
    <source>
        <dbReference type="ARBA" id="ARBA00022801"/>
    </source>
</evidence>
<feature type="binding site" evidence="13">
    <location>
        <position position="224"/>
    </location>
    <ligand>
        <name>Zn(2+)</name>
        <dbReference type="ChEBI" id="CHEBI:29105"/>
        <note>catalytic</note>
    </ligand>
</feature>
<dbReference type="Proteomes" id="UP000050761">
    <property type="component" value="Unassembled WGS sequence"/>
</dbReference>
<evidence type="ECO:0000256" key="2">
    <source>
        <dbReference type="ARBA" id="ARBA00022525"/>
    </source>
</evidence>
<dbReference type="SMART" id="SM00235">
    <property type="entry name" value="ZnMc"/>
    <property type="match status" value="1"/>
</dbReference>
<dbReference type="InterPro" id="IPR035914">
    <property type="entry name" value="Sperma_CUB_dom_sf"/>
</dbReference>
<keyword evidence="6 13" id="KW-0378">Hydrolase</keyword>
<evidence type="ECO:0000256" key="5">
    <source>
        <dbReference type="ARBA" id="ARBA00022723"/>
    </source>
</evidence>
<dbReference type="InterPro" id="IPR017050">
    <property type="entry name" value="Metallopeptidase_nem"/>
</dbReference>
<dbReference type="Gene3D" id="3.40.390.10">
    <property type="entry name" value="Collagenase (Catalytic Domain)"/>
    <property type="match status" value="1"/>
</dbReference>
<evidence type="ECO:0000256" key="13">
    <source>
        <dbReference type="PROSITE-ProRule" id="PRU01211"/>
    </source>
</evidence>
<feature type="chain" id="PRO_5044513995" description="Zinc metalloproteinase" evidence="11 14">
    <location>
        <begin position="23"/>
        <end position="478"/>
    </location>
</feature>
<dbReference type="PANTHER" id="PTHR10127:SF793">
    <property type="entry name" value="ZINC METALLOPROTEINASE NAS-31"/>
    <property type="match status" value="1"/>
</dbReference>
<evidence type="ECO:0000256" key="10">
    <source>
        <dbReference type="ARBA" id="ARBA00023180"/>
    </source>
</evidence>
<dbReference type="Gene3D" id="2.60.120.290">
    <property type="entry name" value="Spermadhesin, CUB domain"/>
    <property type="match status" value="1"/>
</dbReference>
<keyword evidence="4 13" id="KW-0645">Protease</keyword>
<feature type="active site" evidence="13">
    <location>
        <position position="215"/>
    </location>
</feature>
<dbReference type="GO" id="GO:0018996">
    <property type="term" value="P:molting cycle, collagen and cuticulin-based cuticle"/>
    <property type="evidence" value="ECO:0007669"/>
    <property type="project" value="InterPro"/>
</dbReference>
<name>A0A183GAZ8_HELPZ</name>
<feature type="domain" description="Peptidase M12A" evidence="16">
    <location>
        <begin position="207"/>
        <end position="317"/>
    </location>
</feature>
<accession>A0A3P8ERB0</accession>